<proteinExistence type="predicted"/>
<reference evidence="1" key="1">
    <citation type="submission" date="2021-06" db="EMBL/GenBank/DDBJ databases">
        <authorList>
            <person name="Kallberg Y."/>
            <person name="Tangrot J."/>
            <person name="Rosling A."/>
        </authorList>
    </citation>
    <scope>NUCLEOTIDE SEQUENCE</scope>
    <source>
        <strain evidence="1">87-6 pot B 2015</strain>
    </source>
</reference>
<feature type="non-terminal residue" evidence="1">
    <location>
        <position position="1"/>
    </location>
</feature>
<keyword evidence="2" id="KW-1185">Reference proteome</keyword>
<gene>
    <name evidence="1" type="ORF">FMOSSE_LOCUS10176</name>
</gene>
<dbReference type="AlphaFoldDB" id="A0A9N9D735"/>
<comment type="caution">
    <text evidence="1">The sequence shown here is derived from an EMBL/GenBank/DDBJ whole genome shotgun (WGS) entry which is preliminary data.</text>
</comment>
<evidence type="ECO:0000313" key="2">
    <source>
        <dbReference type="Proteomes" id="UP000789375"/>
    </source>
</evidence>
<protein>
    <submittedName>
        <fullName evidence="1">14222_t:CDS:1</fullName>
    </submittedName>
</protein>
<dbReference type="EMBL" id="CAJVPP010003250">
    <property type="protein sequence ID" value="CAG8624777.1"/>
    <property type="molecule type" value="Genomic_DNA"/>
</dbReference>
<organism evidence="1 2">
    <name type="scientific">Funneliformis mosseae</name>
    <name type="common">Endomycorrhizal fungus</name>
    <name type="synonym">Glomus mosseae</name>
    <dbReference type="NCBI Taxonomy" id="27381"/>
    <lineage>
        <taxon>Eukaryota</taxon>
        <taxon>Fungi</taxon>
        <taxon>Fungi incertae sedis</taxon>
        <taxon>Mucoromycota</taxon>
        <taxon>Glomeromycotina</taxon>
        <taxon>Glomeromycetes</taxon>
        <taxon>Glomerales</taxon>
        <taxon>Glomeraceae</taxon>
        <taxon>Funneliformis</taxon>
    </lineage>
</organism>
<sequence>EMTEQEIVNIVLGQPEVEDNGDIDKISEPIVTNTEAINGLENVYNKKI</sequence>
<evidence type="ECO:0000313" key="1">
    <source>
        <dbReference type="EMBL" id="CAG8624777.1"/>
    </source>
</evidence>
<accession>A0A9N9D735</accession>
<dbReference type="Proteomes" id="UP000789375">
    <property type="component" value="Unassembled WGS sequence"/>
</dbReference>
<name>A0A9N9D735_FUNMO</name>